<name>A0A223MA05_MESHO</name>
<accession>A0A223MA05</accession>
<evidence type="ECO:0000256" key="1">
    <source>
        <dbReference type="ARBA" id="ARBA00023211"/>
    </source>
</evidence>
<dbReference type="Proteomes" id="UP000215452">
    <property type="component" value="Chromosome"/>
</dbReference>
<comment type="function">
    <text evidence="4">Catalyzes the dehydration of inosose (2-keto-myo-inositol, 2KMI or 2,4,6/3,5-pentahydroxycyclohexanone) to 3D-(3,5/4)-trihydroxycyclohexane-1,2-dione (D-2,3-diketo-4-deoxy-epi-inositol).</text>
</comment>
<feature type="domain" description="Xylose isomerase-like TIM barrel" evidence="5">
    <location>
        <begin position="39"/>
        <end position="296"/>
    </location>
</feature>
<keyword evidence="1 4" id="KW-0464">Manganese</keyword>
<dbReference type="AlphaFoldDB" id="A0A223MA05"/>
<reference evidence="6 7" key="1">
    <citation type="submission" date="2017-08" db="EMBL/GenBank/DDBJ databases">
        <title>The complete genome sequence of a Mycoplasma hyopneumoniae isolate in Korea.</title>
        <authorList>
            <person name="Han J."/>
            <person name="Lee N."/>
        </authorList>
    </citation>
    <scope>NUCLEOTIDE SEQUENCE [LARGE SCALE GENOMIC DNA]</scope>
    <source>
        <strain evidence="6 7">KM014</strain>
    </source>
</reference>
<dbReference type="EC" id="4.2.1.44" evidence="4"/>
<proteinExistence type="inferred from homology"/>
<dbReference type="Pfam" id="PF01261">
    <property type="entry name" value="AP_endonuc_2"/>
    <property type="match status" value="1"/>
</dbReference>
<dbReference type="PANTHER" id="PTHR12110">
    <property type="entry name" value="HYDROXYPYRUVATE ISOMERASE"/>
    <property type="match status" value="1"/>
</dbReference>
<dbReference type="InterPro" id="IPR023952">
    <property type="entry name" value="IolE"/>
</dbReference>
<dbReference type="EMBL" id="CP022714">
    <property type="protein sequence ID" value="ASU14391.1"/>
    <property type="molecule type" value="Genomic_DNA"/>
</dbReference>
<evidence type="ECO:0000259" key="5">
    <source>
        <dbReference type="Pfam" id="PF01261"/>
    </source>
</evidence>
<keyword evidence="3 4" id="KW-0170">Cobalt</keyword>
<dbReference type="InterPro" id="IPR013022">
    <property type="entry name" value="Xyl_isomerase-like_TIM-brl"/>
</dbReference>
<dbReference type="InterPro" id="IPR030823">
    <property type="entry name" value="IolE/MocC"/>
</dbReference>
<evidence type="ECO:0000256" key="3">
    <source>
        <dbReference type="ARBA" id="ARBA00023285"/>
    </source>
</evidence>
<dbReference type="SUPFAM" id="SSF51658">
    <property type="entry name" value="Xylose isomerase-like"/>
    <property type="match status" value="1"/>
</dbReference>
<dbReference type="GO" id="GO:0050114">
    <property type="term" value="F:myo-inosose-2 dehydratase activity"/>
    <property type="evidence" value="ECO:0007669"/>
    <property type="project" value="UniProtKB-UniRule"/>
</dbReference>
<evidence type="ECO:0000256" key="4">
    <source>
        <dbReference type="HAMAP-Rule" id="MF_01672"/>
    </source>
</evidence>
<comment type="cofactor">
    <cofactor evidence="4">
        <name>Co(2+)</name>
        <dbReference type="ChEBI" id="CHEBI:48828"/>
    </cofactor>
    <cofactor evidence="4">
        <name>Mn(2+)</name>
        <dbReference type="ChEBI" id="CHEBI:29035"/>
    </cofactor>
</comment>
<evidence type="ECO:0000313" key="7">
    <source>
        <dbReference type="Proteomes" id="UP000215452"/>
    </source>
</evidence>
<keyword evidence="2 4" id="KW-0456">Lyase</keyword>
<dbReference type="HAMAP" id="MF_01672">
    <property type="entry name" value="IolE"/>
    <property type="match status" value="1"/>
</dbReference>
<comment type="cofactor">
    <cofactor evidence="4">
        <name>glutathione</name>
        <dbReference type="ChEBI" id="CHEBI:57925"/>
    </cofactor>
</comment>
<dbReference type="NCBIfam" id="TIGR04379">
    <property type="entry name" value="myo_inos_iolE"/>
    <property type="match status" value="1"/>
</dbReference>
<dbReference type="GO" id="GO:0030145">
    <property type="term" value="F:manganese ion binding"/>
    <property type="evidence" value="ECO:0007669"/>
    <property type="project" value="UniProtKB-UniRule"/>
</dbReference>
<evidence type="ECO:0000256" key="2">
    <source>
        <dbReference type="ARBA" id="ARBA00023239"/>
    </source>
</evidence>
<gene>
    <name evidence="4 6" type="primary">iolE</name>
    <name evidence="6" type="ORF">CIB43_00495</name>
</gene>
<dbReference type="Gene3D" id="3.20.20.150">
    <property type="entry name" value="Divalent-metal-dependent TIM barrel enzymes"/>
    <property type="match status" value="1"/>
</dbReference>
<dbReference type="GO" id="GO:0019310">
    <property type="term" value="P:inositol catabolic process"/>
    <property type="evidence" value="ECO:0007669"/>
    <property type="project" value="UniProtKB-UniRule"/>
</dbReference>
<dbReference type="PANTHER" id="PTHR12110:SF41">
    <property type="entry name" value="INOSOSE DEHYDRATASE"/>
    <property type="match status" value="1"/>
</dbReference>
<sequence>MNKIWKLKNVKVGVAPILWTNDDMPELGGDISFDRAISEMAQAGYQGTEIGNKFPKDEKILLRELKKYNLEIASAWFSGYIISDFEKNFQDFQKHCLFLKALGAKVVVFSEQTYSIQGQNKPLFKDKPYFTNQEFENLAQGLNKFGKWSKQHGIELVYHHHMGTGIQSLKETEKILELTDPEFVSLIFDTGHFAHAGEDIVFCLKRLISRIRHIHLKDIRKEKINELKTKNLSFLEGVKQGIFTVPGDGDIKNYPLFFELLAKNNYQGWLIVEAEQDPRKANPLEYAKKAMDYLRSLISW</sequence>
<dbReference type="InterPro" id="IPR036237">
    <property type="entry name" value="Xyl_isomerase-like_sf"/>
</dbReference>
<protein>
    <recommendedName>
        <fullName evidence="4">Inosose dehydratase</fullName>
        <ecNumber evidence="4">4.2.1.44</ecNumber>
    </recommendedName>
    <alternativeName>
        <fullName evidence="4">2-keto-myo-inositol dehydratase</fullName>
        <shortName evidence="4">2KMI dehydratase</shortName>
    </alternativeName>
</protein>
<dbReference type="InterPro" id="IPR050312">
    <property type="entry name" value="IolE/XylAMocC-like"/>
</dbReference>
<organism evidence="6 7">
    <name type="scientific">Mesomycoplasma hyopneumoniae</name>
    <name type="common">Mycoplasma hyopneumoniae</name>
    <dbReference type="NCBI Taxonomy" id="2099"/>
    <lineage>
        <taxon>Bacteria</taxon>
        <taxon>Bacillati</taxon>
        <taxon>Mycoplasmatota</taxon>
        <taxon>Mycoplasmoidales</taxon>
        <taxon>Metamycoplasmataceae</taxon>
        <taxon>Mesomycoplasma</taxon>
    </lineage>
</organism>
<comment type="catalytic activity">
    <reaction evidence="4">
        <text>scyllo-inosose = 3D-3,5/4-trihydroxycyclohexane-1,2-dione + H2O</text>
        <dbReference type="Rhea" id="RHEA:14065"/>
        <dbReference type="ChEBI" id="CHEBI:15377"/>
        <dbReference type="ChEBI" id="CHEBI:17811"/>
        <dbReference type="ChEBI" id="CHEBI:28446"/>
        <dbReference type="EC" id="4.2.1.44"/>
    </reaction>
</comment>
<evidence type="ECO:0000313" key="6">
    <source>
        <dbReference type="EMBL" id="ASU14391.1"/>
    </source>
</evidence>
<comment type="similarity">
    <text evidence="4">Belongs to the IolE/MocC family.</text>
</comment>